<evidence type="ECO:0000256" key="1">
    <source>
        <dbReference type="SAM" id="MobiDB-lite"/>
    </source>
</evidence>
<feature type="region of interest" description="Disordered" evidence="1">
    <location>
        <begin position="19"/>
        <end position="40"/>
    </location>
</feature>
<reference evidence="3" key="1">
    <citation type="submission" date="2023-07" db="EMBL/GenBank/DDBJ databases">
        <title>Comparative genomics of wheat-associated soil bacteria to identify genetic determinants of phenazine resistance.</title>
        <authorList>
            <person name="Mouncey N."/>
        </authorList>
    </citation>
    <scope>NUCLEOTIDE SEQUENCE</scope>
    <source>
        <strain evidence="3">V4I22</strain>
    </source>
</reference>
<dbReference type="EMBL" id="JAUSZV010000005">
    <property type="protein sequence ID" value="MDQ0905167.1"/>
    <property type="molecule type" value="Genomic_DNA"/>
</dbReference>
<evidence type="ECO:0000313" key="3">
    <source>
        <dbReference type="EMBL" id="MDQ0905167.1"/>
    </source>
</evidence>
<evidence type="ECO:0000313" key="4">
    <source>
        <dbReference type="Proteomes" id="UP001234216"/>
    </source>
</evidence>
<dbReference type="GO" id="GO:0004803">
    <property type="term" value="F:transposase activity"/>
    <property type="evidence" value="ECO:0007669"/>
    <property type="project" value="InterPro"/>
</dbReference>
<organism evidence="3 4">
    <name type="scientific">Streptomyces canus</name>
    <dbReference type="NCBI Taxonomy" id="58343"/>
    <lineage>
        <taxon>Bacteria</taxon>
        <taxon>Bacillati</taxon>
        <taxon>Actinomycetota</taxon>
        <taxon>Actinomycetes</taxon>
        <taxon>Kitasatosporales</taxon>
        <taxon>Streptomycetaceae</taxon>
        <taxon>Streptomyces</taxon>
        <taxon>Streptomyces aurantiacus group</taxon>
    </lineage>
</organism>
<comment type="caution">
    <text evidence="3">The sequence shown here is derived from an EMBL/GenBank/DDBJ whole genome shotgun (WGS) entry which is preliminary data.</text>
</comment>
<dbReference type="PANTHER" id="PTHR33055:SF3">
    <property type="entry name" value="PUTATIVE TRANSPOSASE FOR IS117-RELATED"/>
    <property type="match status" value="1"/>
</dbReference>
<gene>
    <name evidence="3" type="ORF">QFZ22_001152</name>
</gene>
<dbReference type="GO" id="GO:0003677">
    <property type="term" value="F:DNA binding"/>
    <property type="evidence" value="ECO:0007669"/>
    <property type="project" value="InterPro"/>
</dbReference>
<proteinExistence type="predicted"/>
<dbReference type="Pfam" id="PF02371">
    <property type="entry name" value="Transposase_20"/>
    <property type="match status" value="1"/>
</dbReference>
<name>A0AAW8F8S9_9ACTN</name>
<dbReference type="InterPro" id="IPR003346">
    <property type="entry name" value="Transposase_20"/>
</dbReference>
<dbReference type="Proteomes" id="UP001234216">
    <property type="component" value="Unassembled WGS sequence"/>
</dbReference>
<feature type="compositionally biased region" description="Low complexity" evidence="1">
    <location>
        <begin position="133"/>
        <end position="148"/>
    </location>
</feature>
<dbReference type="PANTHER" id="PTHR33055">
    <property type="entry name" value="TRANSPOSASE FOR INSERTION SEQUENCE ELEMENT IS1111A"/>
    <property type="match status" value="1"/>
</dbReference>
<accession>A0AAW8F8S9</accession>
<feature type="region of interest" description="Disordered" evidence="1">
    <location>
        <begin position="107"/>
        <end position="148"/>
    </location>
</feature>
<dbReference type="InterPro" id="IPR047650">
    <property type="entry name" value="Transpos_IS110"/>
</dbReference>
<evidence type="ECO:0000259" key="2">
    <source>
        <dbReference type="Pfam" id="PF02371"/>
    </source>
</evidence>
<feature type="compositionally biased region" description="Basic and acidic residues" evidence="1">
    <location>
        <begin position="113"/>
        <end position="132"/>
    </location>
</feature>
<feature type="domain" description="Transposase IS116/IS110/IS902 C-terminal" evidence="2">
    <location>
        <begin position="2"/>
        <end position="69"/>
    </location>
</feature>
<dbReference type="AlphaFoldDB" id="A0AAW8F8S9"/>
<sequence>MAATGGDMSHFGTPDRLAGFGGVAPVPRDSGKTSGNLRRPRRYNRRLQRVFYISALFSIRHCEDSRRFYDRKRSEGKRHIQAVLALARRRVNVLWALLRDGRTYEAVPPPLTRLDRQHEESVGGLPDGRDPGARLAAGRSASRTVRNQ</sequence>
<protein>
    <recommendedName>
        <fullName evidence="2">Transposase IS116/IS110/IS902 C-terminal domain-containing protein</fullName>
    </recommendedName>
</protein>
<dbReference type="GO" id="GO:0006313">
    <property type="term" value="P:DNA transposition"/>
    <property type="evidence" value="ECO:0007669"/>
    <property type="project" value="InterPro"/>
</dbReference>